<comment type="caution">
    <text evidence="1">The sequence shown here is derived from an EMBL/GenBank/DDBJ whole genome shotgun (WGS) entry which is preliminary data.</text>
</comment>
<evidence type="ECO:0000313" key="2">
    <source>
        <dbReference type="Proteomes" id="UP000314294"/>
    </source>
</evidence>
<proteinExistence type="predicted"/>
<reference evidence="1 2" key="1">
    <citation type="submission" date="2019-03" db="EMBL/GenBank/DDBJ databases">
        <title>First draft genome of Liparis tanakae, snailfish: a comprehensive survey of snailfish specific genes.</title>
        <authorList>
            <person name="Kim W."/>
            <person name="Song I."/>
            <person name="Jeong J.-H."/>
            <person name="Kim D."/>
            <person name="Kim S."/>
            <person name="Ryu S."/>
            <person name="Song J.Y."/>
            <person name="Lee S.K."/>
        </authorList>
    </citation>
    <scope>NUCLEOTIDE SEQUENCE [LARGE SCALE GENOMIC DNA]</scope>
    <source>
        <tissue evidence="1">Muscle</tissue>
    </source>
</reference>
<gene>
    <name evidence="1" type="ORF">EYF80_019082</name>
</gene>
<name>A0A4Z2HZ75_9TELE</name>
<dbReference type="AlphaFoldDB" id="A0A4Z2HZ75"/>
<accession>A0A4Z2HZ75</accession>
<sequence length="332" mass="36454">MGLSQLLLEPGHLLRMLLILSSADSVEVRVITSCSSFSSIALLLATMSLHVVHLTLDSHHLLCKPGLLQLCTLLLPLNAQHLLLQVLHLHQQALFGGLELIDQLVFGAGVPTNILSEPFSALVKLALFGPGCLQRYLQDNLLVLEVLDVVILGAVVRLQLSQLSFQLQGAALQLDLLKLALKTTQLLSQLLDCKTTFRSLLREVRLAFLPSRLPWRSTMAFSSWWQFFRSVPTSALEQVLLFTCCLQHLLQGGELAHGLRGNLPALHRVGPLLPLHCCGEYPVLPSDITPTSDKVDTELRVDWWELMVLSAALTLPAPPLAPSLAPSLPGDW</sequence>
<organism evidence="1 2">
    <name type="scientific">Liparis tanakae</name>
    <name type="common">Tanaka's snailfish</name>
    <dbReference type="NCBI Taxonomy" id="230148"/>
    <lineage>
        <taxon>Eukaryota</taxon>
        <taxon>Metazoa</taxon>
        <taxon>Chordata</taxon>
        <taxon>Craniata</taxon>
        <taxon>Vertebrata</taxon>
        <taxon>Euteleostomi</taxon>
        <taxon>Actinopterygii</taxon>
        <taxon>Neopterygii</taxon>
        <taxon>Teleostei</taxon>
        <taxon>Neoteleostei</taxon>
        <taxon>Acanthomorphata</taxon>
        <taxon>Eupercaria</taxon>
        <taxon>Perciformes</taxon>
        <taxon>Cottioidei</taxon>
        <taxon>Cottales</taxon>
        <taxon>Liparidae</taxon>
        <taxon>Liparis</taxon>
    </lineage>
</organism>
<dbReference type="EMBL" id="SRLO01000160">
    <property type="protein sequence ID" value="TNN70645.1"/>
    <property type="molecule type" value="Genomic_DNA"/>
</dbReference>
<dbReference type="Proteomes" id="UP000314294">
    <property type="component" value="Unassembled WGS sequence"/>
</dbReference>
<evidence type="ECO:0000313" key="1">
    <source>
        <dbReference type="EMBL" id="TNN70645.1"/>
    </source>
</evidence>
<keyword evidence="2" id="KW-1185">Reference proteome</keyword>
<protein>
    <submittedName>
        <fullName evidence="1">Uncharacterized protein</fullName>
    </submittedName>
</protein>